<dbReference type="AlphaFoldDB" id="A0A9N8HHZ1"/>
<sequence>MAPPSKRPKIGASQDAPQKEEAVSWMSKCVAEFKLNPIPTAWKCEVPSSSETQWKRYYYYRKEKEQTFLEETSVDRGGDDEAVKDLLAKWHSKLRKEVLQCLGKDMCEKWLATISAKDLCWEDADELRSATFEANVWSPFAMPHAIKLQHRYHHRARSRSVEFYATWAHSLLDFAELGKVDWEELCSNCYEDEELRMDVIDTENLTRETVDGLRRFLHGTDDGEKLDRELFCNHDFMLLLFASMGTIDYETIYCGDIGYAWRPPFMDEEFCKAMVDAEVFEAAHYIQGLEDLSDVSWLDYGIREASGELGPMHNYYKHPTIKDAVGYKESL</sequence>
<organism evidence="1 2">
    <name type="scientific">Seminavis robusta</name>
    <dbReference type="NCBI Taxonomy" id="568900"/>
    <lineage>
        <taxon>Eukaryota</taxon>
        <taxon>Sar</taxon>
        <taxon>Stramenopiles</taxon>
        <taxon>Ochrophyta</taxon>
        <taxon>Bacillariophyta</taxon>
        <taxon>Bacillariophyceae</taxon>
        <taxon>Bacillariophycidae</taxon>
        <taxon>Naviculales</taxon>
        <taxon>Naviculaceae</taxon>
        <taxon>Seminavis</taxon>
    </lineage>
</organism>
<name>A0A9N8HHZ1_9STRA</name>
<comment type="caution">
    <text evidence="1">The sequence shown here is derived from an EMBL/GenBank/DDBJ whole genome shotgun (WGS) entry which is preliminary data.</text>
</comment>
<evidence type="ECO:0000313" key="1">
    <source>
        <dbReference type="EMBL" id="CAB9514661.1"/>
    </source>
</evidence>
<protein>
    <submittedName>
        <fullName evidence="1">Uncharacterized protein</fullName>
    </submittedName>
</protein>
<gene>
    <name evidence="1" type="ORF">SEMRO_667_G184140.1</name>
</gene>
<accession>A0A9N8HHZ1</accession>
<dbReference type="OrthoDB" id="52793at2759"/>
<dbReference type="EMBL" id="CAICTM010000666">
    <property type="protein sequence ID" value="CAB9514661.1"/>
    <property type="molecule type" value="Genomic_DNA"/>
</dbReference>
<evidence type="ECO:0000313" key="2">
    <source>
        <dbReference type="Proteomes" id="UP001153069"/>
    </source>
</evidence>
<keyword evidence="2" id="KW-1185">Reference proteome</keyword>
<reference evidence="1" key="1">
    <citation type="submission" date="2020-06" db="EMBL/GenBank/DDBJ databases">
        <authorList>
            <consortium name="Plant Systems Biology data submission"/>
        </authorList>
    </citation>
    <scope>NUCLEOTIDE SEQUENCE</scope>
    <source>
        <strain evidence="1">D6</strain>
    </source>
</reference>
<dbReference type="Proteomes" id="UP001153069">
    <property type="component" value="Unassembled WGS sequence"/>
</dbReference>
<proteinExistence type="predicted"/>